<evidence type="ECO:0000313" key="9">
    <source>
        <dbReference type="EMBL" id="KAL1527026.1"/>
    </source>
</evidence>
<evidence type="ECO:0000256" key="8">
    <source>
        <dbReference type="SAM" id="MobiDB-lite"/>
    </source>
</evidence>
<evidence type="ECO:0000256" key="3">
    <source>
        <dbReference type="ARBA" id="ARBA00022664"/>
    </source>
</evidence>
<dbReference type="AlphaFoldDB" id="A0AB34K295"/>
<evidence type="ECO:0000256" key="4">
    <source>
        <dbReference type="ARBA" id="ARBA00022728"/>
    </source>
</evidence>
<evidence type="ECO:0000256" key="5">
    <source>
        <dbReference type="ARBA" id="ARBA00023187"/>
    </source>
</evidence>
<sequence>MVRDGDAALRDTDFRHGLKHPNAGNVPQDFDNEEFDSADDVLPCYSYQPNGIADMNLNPLLVQNIRTHDYFKGLAEIKNFAAVIDEIYTRCSSLNFWMGGSRRSVSQGMQDRGVSGAGVPATPVVLLYKLHTLRLTRRQIKEMLNHTDSPYIRALGVLYLRHVCDPKELWGWLQPYVTDEEELSEFGDGTMTTLGKFVCRTLLETEHLERDVRLPRIPVPILRDITAKLVERGLVKAPEGAQSDRRGESSSSASNSHYRRDGGQRDDASKRRAVDGGSAPKPEKRKCDYCKRFSCIC</sequence>
<evidence type="ECO:0000256" key="1">
    <source>
        <dbReference type="ARBA" id="ARBA00004123"/>
    </source>
</evidence>
<protein>
    <recommendedName>
        <fullName evidence="7">Pre-mRNA-splicing factor 38</fullName>
    </recommendedName>
</protein>
<keyword evidence="3 7" id="KW-0507">mRNA processing</keyword>
<keyword evidence="6 7" id="KW-0539">Nucleus</keyword>
<comment type="function">
    <text evidence="7">Required for pre-mRNA splicing.</text>
</comment>
<organism evidence="9 10">
    <name type="scientific">Prymnesium parvum</name>
    <name type="common">Toxic golden alga</name>
    <dbReference type="NCBI Taxonomy" id="97485"/>
    <lineage>
        <taxon>Eukaryota</taxon>
        <taxon>Haptista</taxon>
        <taxon>Haptophyta</taxon>
        <taxon>Prymnesiophyceae</taxon>
        <taxon>Prymnesiales</taxon>
        <taxon>Prymnesiaceae</taxon>
        <taxon>Prymnesium</taxon>
    </lineage>
</organism>
<dbReference type="InterPro" id="IPR005037">
    <property type="entry name" value="PRP38"/>
</dbReference>
<dbReference type="PANTHER" id="PTHR23142">
    <property type="entry name" value="PRE-MRNA-SPLICING FACTOR 38A-RELATED"/>
    <property type="match status" value="1"/>
</dbReference>
<keyword evidence="5 7" id="KW-0508">mRNA splicing</keyword>
<proteinExistence type="inferred from homology"/>
<evidence type="ECO:0000256" key="2">
    <source>
        <dbReference type="ARBA" id="ARBA00006164"/>
    </source>
</evidence>
<gene>
    <name evidence="9" type="ORF">AB1Y20_015713</name>
</gene>
<evidence type="ECO:0000313" key="10">
    <source>
        <dbReference type="Proteomes" id="UP001515480"/>
    </source>
</evidence>
<evidence type="ECO:0000256" key="6">
    <source>
        <dbReference type="ARBA" id="ARBA00023242"/>
    </source>
</evidence>
<keyword evidence="10" id="KW-1185">Reference proteome</keyword>
<dbReference type="GO" id="GO:0000398">
    <property type="term" value="P:mRNA splicing, via spliceosome"/>
    <property type="evidence" value="ECO:0007669"/>
    <property type="project" value="UniProtKB-UniRule"/>
</dbReference>
<feature type="compositionally biased region" description="Basic and acidic residues" evidence="8">
    <location>
        <begin position="258"/>
        <end position="274"/>
    </location>
</feature>
<feature type="region of interest" description="Disordered" evidence="8">
    <location>
        <begin position="236"/>
        <end position="285"/>
    </location>
</feature>
<name>A0AB34K295_PRYPA</name>
<dbReference type="EMBL" id="JBGBPQ010000003">
    <property type="protein sequence ID" value="KAL1527026.1"/>
    <property type="molecule type" value="Genomic_DNA"/>
</dbReference>
<accession>A0AB34K295</accession>
<dbReference type="Pfam" id="PF03371">
    <property type="entry name" value="PRP38"/>
    <property type="match status" value="1"/>
</dbReference>
<evidence type="ECO:0000256" key="7">
    <source>
        <dbReference type="RuleBase" id="RU367025"/>
    </source>
</evidence>
<reference evidence="9 10" key="1">
    <citation type="journal article" date="2024" name="Science">
        <title>Giant polyketide synthase enzymes in the biosynthesis of giant marine polyether toxins.</title>
        <authorList>
            <person name="Fallon T.R."/>
            <person name="Shende V.V."/>
            <person name="Wierzbicki I.H."/>
            <person name="Pendleton A.L."/>
            <person name="Watervoot N.F."/>
            <person name="Auber R.P."/>
            <person name="Gonzalez D.J."/>
            <person name="Wisecaver J.H."/>
            <person name="Moore B.S."/>
        </authorList>
    </citation>
    <scope>NUCLEOTIDE SEQUENCE [LARGE SCALE GENOMIC DNA]</scope>
    <source>
        <strain evidence="9 10">12B1</strain>
    </source>
</reference>
<keyword evidence="4 7" id="KW-0747">Spliceosome</keyword>
<dbReference type="Proteomes" id="UP001515480">
    <property type="component" value="Unassembled WGS sequence"/>
</dbReference>
<dbReference type="GO" id="GO:0005681">
    <property type="term" value="C:spliceosomal complex"/>
    <property type="evidence" value="ECO:0007669"/>
    <property type="project" value="UniProtKB-KW"/>
</dbReference>
<comment type="caution">
    <text evidence="9">The sequence shown here is derived from an EMBL/GenBank/DDBJ whole genome shotgun (WGS) entry which is preliminary data.</text>
</comment>
<comment type="similarity">
    <text evidence="2 7">Belongs to the PRP38 family.</text>
</comment>
<comment type="subcellular location">
    <subcellularLocation>
        <location evidence="1 7">Nucleus</location>
    </subcellularLocation>
</comment>